<dbReference type="InterPro" id="IPR015422">
    <property type="entry name" value="PyrdxlP-dep_Trfase_small"/>
</dbReference>
<dbReference type="Gene3D" id="3.40.640.10">
    <property type="entry name" value="Type I PLP-dependent aspartate aminotransferase-like (Major domain)"/>
    <property type="match status" value="1"/>
</dbReference>
<dbReference type="SUPFAM" id="SSF53383">
    <property type="entry name" value="PLP-dependent transferases"/>
    <property type="match status" value="1"/>
</dbReference>
<reference evidence="3" key="1">
    <citation type="submission" date="2018-05" db="EMBL/GenBank/DDBJ databases">
        <authorList>
            <person name="Lanie J.A."/>
            <person name="Ng W.-L."/>
            <person name="Kazmierczak K.M."/>
            <person name="Andrzejewski T.M."/>
            <person name="Davidsen T.M."/>
            <person name="Wayne K.J."/>
            <person name="Tettelin H."/>
            <person name="Glass J.I."/>
            <person name="Rusch D."/>
            <person name="Podicherti R."/>
            <person name="Tsui H.-C.T."/>
            <person name="Winkler M.E."/>
        </authorList>
    </citation>
    <scope>NUCLEOTIDE SEQUENCE</scope>
</reference>
<evidence type="ECO:0000259" key="2">
    <source>
        <dbReference type="Pfam" id="PF02347"/>
    </source>
</evidence>
<evidence type="ECO:0000313" key="3">
    <source>
        <dbReference type="EMBL" id="SUZ99929.1"/>
    </source>
</evidence>
<dbReference type="NCBIfam" id="NF001696">
    <property type="entry name" value="PRK00451.1"/>
    <property type="match status" value="1"/>
</dbReference>
<dbReference type="InterPro" id="IPR015421">
    <property type="entry name" value="PyrdxlP-dep_Trfase_major"/>
</dbReference>
<name>A0A381S8U8_9ZZZZ</name>
<evidence type="ECO:0000256" key="1">
    <source>
        <dbReference type="ARBA" id="ARBA00023002"/>
    </source>
</evidence>
<dbReference type="InterPro" id="IPR049315">
    <property type="entry name" value="GDC-P_N"/>
</dbReference>
<dbReference type="PANTHER" id="PTHR42806">
    <property type="entry name" value="GLYCINE CLEAVAGE SYSTEM P-PROTEIN"/>
    <property type="match status" value="1"/>
</dbReference>
<dbReference type="EMBL" id="UINC01002751">
    <property type="protein sequence ID" value="SUZ99929.1"/>
    <property type="molecule type" value="Genomic_DNA"/>
</dbReference>
<gene>
    <name evidence="3" type="ORF">METZ01_LOCUS52783</name>
</gene>
<organism evidence="3">
    <name type="scientific">marine metagenome</name>
    <dbReference type="NCBI Taxonomy" id="408172"/>
    <lineage>
        <taxon>unclassified sequences</taxon>
        <taxon>metagenomes</taxon>
        <taxon>ecological metagenomes</taxon>
    </lineage>
</organism>
<keyword evidence="1" id="KW-0560">Oxidoreductase</keyword>
<sequence length="482" mass="51767">VVRLSQPTNIEDSRYSPRCAERREKVAVDQLPNLGREHEMLGAMGMSSVDELFSDIPEDIRRDSPLPLRGPQSEEEIWADAQRLLGANMSLDDRPSFLAAGLARNFVPTMVGMLATRGEFLTSYTPYQPEVSQGMLQAMWEFQTMVSELVGLPVANVSMYDASTAAAEAITCAVRVHRRKAKQANVVYVSMFVPPERLEVIRNYTQGSGIEIRMLEHLEDGHIDLSSAAGAAGCCAVYVEQPSAFGILDPGLIALKEAIGDETALVVGVDAVSLGIVEPPGNWGADIVVGEGQPFGIGPTAGGPIYGIFACGERYTRQMPGRIVGLTRDVDGKRAFTLTLSTREQHIRRHRATSNICSNETLIALMGAMHMALLGPRGIERLALRVASATEATKRAVIAIDGIDLVDPQASNFREFAVKLPGEASDALAHLDASGVLGGFDLGAWWDGMSTCLLIGADERTSESDINALAAGLTSWLEEAGA</sequence>
<dbReference type="Pfam" id="PF02347">
    <property type="entry name" value="GDC-P"/>
    <property type="match status" value="1"/>
</dbReference>
<feature type="domain" description="Glycine cleavage system P-protein N-terminal" evidence="2">
    <location>
        <begin position="37"/>
        <end position="470"/>
    </location>
</feature>
<dbReference type="GO" id="GO:0004375">
    <property type="term" value="F:glycine dehydrogenase (decarboxylating) activity"/>
    <property type="evidence" value="ECO:0007669"/>
    <property type="project" value="InterPro"/>
</dbReference>
<dbReference type="PANTHER" id="PTHR42806:SF1">
    <property type="entry name" value="GLYCINE DEHYDROGENASE (DECARBOXYLATING)"/>
    <property type="match status" value="1"/>
</dbReference>
<dbReference type="Gene3D" id="3.90.1150.10">
    <property type="entry name" value="Aspartate Aminotransferase, domain 1"/>
    <property type="match status" value="1"/>
</dbReference>
<dbReference type="AlphaFoldDB" id="A0A381S8U8"/>
<feature type="non-terminal residue" evidence="3">
    <location>
        <position position="1"/>
    </location>
</feature>
<dbReference type="InterPro" id="IPR023010">
    <property type="entry name" value="GcvPA"/>
</dbReference>
<dbReference type="InterPro" id="IPR015424">
    <property type="entry name" value="PyrdxlP-dep_Trfase"/>
</dbReference>
<protein>
    <recommendedName>
        <fullName evidence="2">Glycine cleavage system P-protein N-terminal domain-containing protein</fullName>
    </recommendedName>
</protein>
<dbReference type="GO" id="GO:0009116">
    <property type="term" value="P:nucleoside metabolic process"/>
    <property type="evidence" value="ECO:0007669"/>
    <property type="project" value="InterPro"/>
</dbReference>
<proteinExistence type="predicted"/>
<accession>A0A381S8U8</accession>